<feature type="transmembrane region" description="Helical" evidence="1">
    <location>
        <begin position="80"/>
        <end position="98"/>
    </location>
</feature>
<feature type="transmembrane region" description="Helical" evidence="1">
    <location>
        <begin position="121"/>
        <end position="139"/>
    </location>
</feature>
<dbReference type="InterPro" id="IPR025058">
    <property type="entry name" value="DUF3995"/>
</dbReference>
<organism evidence="2 3">
    <name type="scientific">Flavobacterium kingsejongi</name>
    <dbReference type="NCBI Taxonomy" id="1678728"/>
    <lineage>
        <taxon>Bacteria</taxon>
        <taxon>Pseudomonadati</taxon>
        <taxon>Bacteroidota</taxon>
        <taxon>Flavobacteriia</taxon>
        <taxon>Flavobacteriales</taxon>
        <taxon>Flavobacteriaceae</taxon>
        <taxon>Flavobacterium</taxon>
    </lineage>
</organism>
<dbReference type="Pfam" id="PF13160">
    <property type="entry name" value="DUF3995"/>
    <property type="match status" value="1"/>
</dbReference>
<dbReference type="EMBL" id="CP020919">
    <property type="protein sequence ID" value="AWG26452.1"/>
    <property type="molecule type" value="Genomic_DNA"/>
</dbReference>
<keyword evidence="1" id="KW-1133">Transmembrane helix</keyword>
<keyword evidence="1" id="KW-0812">Transmembrane</keyword>
<reference evidence="2 3" key="1">
    <citation type="submission" date="2017-04" db="EMBL/GenBank/DDBJ databases">
        <title>Complete genome sequence of Flavobacterium kingsejong AJ004.</title>
        <authorList>
            <person name="Lee P.C."/>
        </authorList>
    </citation>
    <scope>NUCLEOTIDE SEQUENCE [LARGE SCALE GENOMIC DNA]</scope>
    <source>
        <strain evidence="2 3">AJ004</strain>
    </source>
</reference>
<name>A0A2S1LS06_9FLAO</name>
<keyword evidence="1" id="KW-0472">Membrane</keyword>
<dbReference type="OrthoDB" id="8590912at2"/>
<dbReference type="RefSeq" id="WP_108737974.1">
    <property type="nucleotide sequence ID" value="NZ_CP020919.1"/>
</dbReference>
<dbReference type="KEGG" id="fki:FK004_15080"/>
<proteinExistence type="predicted"/>
<dbReference type="AlphaFoldDB" id="A0A2S1LS06"/>
<sequence>MIFLILLNAVLLIMLAFLHVFWAMGGNFGMNAVLPSLSPEHSPKHPSTFAKAAVAAVLMLFAFIIMCNYGIIDPYVERRYIQYITIAIGILFLGRAIGDFKFVGFFKKIQSTLFAKNDTRYYSPLCVLIGLNCILMVLIE</sequence>
<evidence type="ECO:0000313" key="3">
    <source>
        <dbReference type="Proteomes" id="UP000244677"/>
    </source>
</evidence>
<protein>
    <recommendedName>
        <fullName evidence="4">DUF3995 domain-containing protein</fullName>
    </recommendedName>
</protein>
<gene>
    <name evidence="2" type="ORF">FK004_15080</name>
</gene>
<evidence type="ECO:0008006" key="4">
    <source>
        <dbReference type="Google" id="ProtNLM"/>
    </source>
</evidence>
<keyword evidence="3" id="KW-1185">Reference proteome</keyword>
<feature type="transmembrane region" description="Helical" evidence="1">
    <location>
        <begin position="49"/>
        <end position="71"/>
    </location>
</feature>
<evidence type="ECO:0000313" key="2">
    <source>
        <dbReference type="EMBL" id="AWG26452.1"/>
    </source>
</evidence>
<dbReference type="Proteomes" id="UP000244677">
    <property type="component" value="Chromosome"/>
</dbReference>
<evidence type="ECO:0000256" key="1">
    <source>
        <dbReference type="SAM" id="Phobius"/>
    </source>
</evidence>
<accession>A0A2S1LS06</accession>